<dbReference type="EMBL" id="JAGETR010000029">
    <property type="protein sequence ID" value="MBO2006669.1"/>
    <property type="molecule type" value="Genomic_DNA"/>
</dbReference>
<comment type="caution">
    <text evidence="3">The sequence shown here is derived from an EMBL/GenBank/DDBJ whole genome shotgun (WGS) entry which is preliminary data.</text>
</comment>
<dbReference type="InterPro" id="IPR020612">
    <property type="entry name" value="Methylthiotransferase_CS"/>
</dbReference>
<dbReference type="SFLD" id="SFLDS00029">
    <property type="entry name" value="Radical_SAM"/>
    <property type="match status" value="1"/>
</dbReference>
<organism evidence="3">
    <name type="scientific">Serratia marcescens</name>
    <dbReference type="NCBI Taxonomy" id="615"/>
    <lineage>
        <taxon>Bacteria</taxon>
        <taxon>Pseudomonadati</taxon>
        <taxon>Pseudomonadota</taxon>
        <taxon>Gammaproteobacteria</taxon>
        <taxon>Enterobacterales</taxon>
        <taxon>Yersiniaceae</taxon>
        <taxon>Serratia</taxon>
    </lineage>
</organism>
<dbReference type="AlphaFoldDB" id="A0A939SNI6"/>
<dbReference type="PANTHER" id="PTHR32331:SF0">
    <property type="entry name" value="UPF0313 PROTEIN YGIQ"/>
    <property type="match status" value="1"/>
</dbReference>
<dbReference type="PANTHER" id="PTHR32331">
    <property type="entry name" value="UPF0313 PROTEIN YGIQ"/>
    <property type="match status" value="1"/>
</dbReference>
<dbReference type="InterPro" id="IPR007197">
    <property type="entry name" value="rSAM"/>
</dbReference>
<comment type="cofactor">
    <cofactor evidence="1">
        <name>[4Fe-4S] cluster</name>
        <dbReference type="ChEBI" id="CHEBI:49883"/>
    </cofactor>
</comment>
<dbReference type="PROSITE" id="PS01278">
    <property type="entry name" value="MTTASE_RADICAL"/>
    <property type="match status" value="1"/>
</dbReference>
<evidence type="ECO:0000313" key="3">
    <source>
        <dbReference type="EMBL" id="MBO2006669.1"/>
    </source>
</evidence>
<gene>
    <name evidence="3" type="ORF">J4732_05400</name>
</gene>
<proteinExistence type="predicted"/>
<dbReference type="GO" id="GO:0051539">
    <property type="term" value="F:4 iron, 4 sulfur cluster binding"/>
    <property type="evidence" value="ECO:0007669"/>
    <property type="project" value="InterPro"/>
</dbReference>
<dbReference type="InterPro" id="IPR058240">
    <property type="entry name" value="rSAM_sf"/>
</dbReference>
<name>A0A939SNI6_SERMA</name>
<dbReference type="Gene3D" id="3.80.30.20">
    <property type="entry name" value="tm_1862 like domain"/>
    <property type="match status" value="1"/>
</dbReference>
<dbReference type="SFLD" id="SFLDG01069">
    <property type="entry name" value="UPF0313"/>
    <property type="match status" value="1"/>
</dbReference>
<evidence type="ECO:0000256" key="2">
    <source>
        <dbReference type="SAM" id="MobiDB-lite"/>
    </source>
</evidence>
<feature type="compositionally biased region" description="Basic and acidic residues" evidence="2">
    <location>
        <begin position="138"/>
        <end position="149"/>
    </location>
</feature>
<dbReference type="SUPFAM" id="SSF102114">
    <property type="entry name" value="Radical SAM enzymes"/>
    <property type="match status" value="1"/>
</dbReference>
<protein>
    <submittedName>
        <fullName evidence="3">Radical SAM protein</fullName>
    </submittedName>
</protein>
<accession>A0A939SNI6</accession>
<feature type="region of interest" description="Disordered" evidence="2">
    <location>
        <begin position="116"/>
        <end position="174"/>
    </location>
</feature>
<dbReference type="InterPro" id="IPR023404">
    <property type="entry name" value="rSAM_horseshoe"/>
</dbReference>
<sequence>MIRFSVNIMRGCYGGCSFCSITEHEGRIIQSRSEDSIVREIEEIRDKVPGFTGVILDPAARPPTCICCAAPTARRADLPPRLVRILRSAPTWTPTTSRPSNCIAVRVRWRHQEDPDRFRGSLRSGGGRSALYQGAGDPPRRRLPEDRAGAHRRRAAVEDDEAGHGQLRSLQAAV</sequence>
<evidence type="ECO:0000256" key="1">
    <source>
        <dbReference type="ARBA" id="ARBA00001966"/>
    </source>
</evidence>
<reference evidence="3" key="1">
    <citation type="submission" date="2021-03" db="EMBL/GenBank/DDBJ databases">
        <title>Molecular epidemiology and mechanisms of colistin and carbapenem resistance in Enterobacteriaceae from clinical isolates, the environment and porcine samples in Pretoria, South Africa.</title>
        <authorList>
            <person name="Bogoshi D."/>
            <person name="Mbelle N.M."/>
            <person name="Naidoo V."/>
            <person name="Osei Sekyere J."/>
        </authorList>
    </citation>
    <scope>NUCLEOTIDE SEQUENCE</scope>
    <source>
        <strain evidence="3">C080</strain>
    </source>
</reference>
<dbReference type="InterPro" id="IPR022946">
    <property type="entry name" value="UPF0313"/>
</dbReference>
<dbReference type="GO" id="GO:0003824">
    <property type="term" value="F:catalytic activity"/>
    <property type="evidence" value="ECO:0007669"/>
    <property type="project" value="InterPro"/>
</dbReference>